<feature type="region of interest" description="Disordered" evidence="1">
    <location>
        <begin position="153"/>
        <end position="179"/>
    </location>
</feature>
<organism evidence="2 3">
    <name type="scientific">Lentinula lateritia</name>
    <dbReference type="NCBI Taxonomy" id="40482"/>
    <lineage>
        <taxon>Eukaryota</taxon>
        <taxon>Fungi</taxon>
        <taxon>Dikarya</taxon>
        <taxon>Basidiomycota</taxon>
        <taxon>Agaricomycotina</taxon>
        <taxon>Agaricomycetes</taxon>
        <taxon>Agaricomycetidae</taxon>
        <taxon>Agaricales</taxon>
        <taxon>Marasmiineae</taxon>
        <taxon>Omphalotaceae</taxon>
        <taxon>Lentinula</taxon>
    </lineage>
</organism>
<dbReference type="InterPro" id="IPR032567">
    <property type="entry name" value="RTL1-rel"/>
</dbReference>
<dbReference type="PANTHER" id="PTHR15503:SF36">
    <property type="entry name" value="RETROTRANSPOSON GAG-LIKE PROTEIN 5"/>
    <property type="match status" value="1"/>
</dbReference>
<keyword evidence="3" id="KW-1185">Reference proteome</keyword>
<evidence type="ECO:0000313" key="3">
    <source>
        <dbReference type="Proteomes" id="UP001150217"/>
    </source>
</evidence>
<reference evidence="2" key="1">
    <citation type="submission" date="2022-08" db="EMBL/GenBank/DDBJ databases">
        <title>A Global Phylogenomic Analysis of the Shiitake Genus Lentinula.</title>
        <authorList>
            <consortium name="DOE Joint Genome Institute"/>
            <person name="Sierra-Patev S."/>
            <person name="Min B."/>
            <person name="Naranjo-Ortiz M."/>
            <person name="Looney B."/>
            <person name="Konkel Z."/>
            <person name="Slot J.C."/>
            <person name="Sakamoto Y."/>
            <person name="Steenwyk J.L."/>
            <person name="Rokas A."/>
            <person name="Carro J."/>
            <person name="Camarero S."/>
            <person name="Ferreira P."/>
            <person name="Molpeceres G."/>
            <person name="Ruiz-Duenas F.J."/>
            <person name="Serrano A."/>
            <person name="Henrissat B."/>
            <person name="Drula E."/>
            <person name="Hughes K.W."/>
            <person name="Mata J.L."/>
            <person name="Ishikawa N.K."/>
            <person name="Vargas-Isla R."/>
            <person name="Ushijima S."/>
            <person name="Smith C.A."/>
            <person name="Ahrendt S."/>
            <person name="Andreopoulos W."/>
            <person name="He G."/>
            <person name="Labutti K."/>
            <person name="Lipzen A."/>
            <person name="Ng V."/>
            <person name="Riley R."/>
            <person name="Sandor L."/>
            <person name="Barry K."/>
            <person name="Martinez A.T."/>
            <person name="Xiao Y."/>
            <person name="Gibbons J.G."/>
            <person name="Terashima K."/>
            <person name="Grigoriev I.V."/>
            <person name="Hibbett D.S."/>
        </authorList>
    </citation>
    <scope>NUCLEOTIDE SEQUENCE</scope>
    <source>
        <strain evidence="2">RHP3577 ss4</strain>
    </source>
</reference>
<evidence type="ECO:0000256" key="1">
    <source>
        <dbReference type="SAM" id="MobiDB-lite"/>
    </source>
</evidence>
<accession>A0ABQ8VM82</accession>
<feature type="compositionally biased region" description="Polar residues" evidence="1">
    <location>
        <begin position="379"/>
        <end position="391"/>
    </location>
</feature>
<name>A0ABQ8VM82_9AGAR</name>
<gene>
    <name evidence="2" type="ORF">C8R41DRAFT_917528</name>
</gene>
<dbReference type="PANTHER" id="PTHR15503">
    <property type="entry name" value="LDOC1 RELATED"/>
    <property type="match status" value="1"/>
</dbReference>
<protein>
    <submittedName>
        <fullName evidence="2">Uncharacterized protein</fullName>
    </submittedName>
</protein>
<evidence type="ECO:0000313" key="2">
    <source>
        <dbReference type="EMBL" id="KAJ4497494.1"/>
    </source>
</evidence>
<proteinExistence type="predicted"/>
<comment type="caution">
    <text evidence="2">The sequence shown here is derived from an EMBL/GenBank/DDBJ whole genome shotgun (WGS) entry which is preliminary data.</text>
</comment>
<sequence>MTTPAVYRVVSWVTPVDLVDLVDQGKAEDSLSNLIMKETKNIRKYNIRFNTLAASTNWDSAALKWAYRQGLAECIKDEMAHLPEPATLAKYCQEVLHIDNHYWKRKETKKREAAKPFIARNLKKGSTDFKAGSTNQQSNSQLSGSLAPFMLKPKPFSGGKPNNTGKPQNSLNSSQSGGQCPAFNHLGADGKVLPSEREQKMKNNLCLFCSAVPAKPVSALLKFPTLVDSGSTDSFIDTCYVSQNSISTTKIPPVNLRLFDGSLSSKPITDMANIAIWFPSGKLLLLPFYVTHLDSSCKAVLGLYNSGVEDSQVKSQTWVLSIYQHAGWSILVDTASSNAQLLQSNNFEGRKGSLDSVAGHREHPQSRDAAAIMVHSELHNNQSPGSITTDGTAGEDLERHDSGQRDDAEVGINITNELILHISGGQTLSFTHIVTPVSPNEDFDFGSMAHLCHEEEEQARQAWTASNLRNQDQLPSDEYPDTKNPNFVPQIEDISIALKFVNLMKEATPDSSIEPLPPDILEQLSHPPEQILSIKNPDHRLSLDIFLALTNALQESYNQVRQAVICQYPRSELLTYHQVKKLVER</sequence>
<feature type="compositionally biased region" description="Low complexity" evidence="1">
    <location>
        <begin position="168"/>
        <end position="179"/>
    </location>
</feature>
<dbReference type="Proteomes" id="UP001150217">
    <property type="component" value="Unassembled WGS sequence"/>
</dbReference>
<feature type="region of interest" description="Disordered" evidence="1">
    <location>
        <begin position="379"/>
        <end position="407"/>
    </location>
</feature>
<feature type="compositionally biased region" description="Basic and acidic residues" evidence="1">
    <location>
        <begin position="396"/>
        <end position="407"/>
    </location>
</feature>
<dbReference type="EMBL" id="JANVFT010000021">
    <property type="protein sequence ID" value="KAJ4497494.1"/>
    <property type="molecule type" value="Genomic_DNA"/>
</dbReference>